<keyword evidence="1" id="KW-0560">Oxidoreductase</keyword>
<name>A0A7X0SMK9_9BACL</name>
<dbReference type="RefSeq" id="WP_185129160.1">
    <property type="nucleotide sequence ID" value="NZ_JACJVO010000012.1"/>
</dbReference>
<evidence type="ECO:0000313" key="2">
    <source>
        <dbReference type="EMBL" id="MBB6731490.1"/>
    </source>
</evidence>
<protein>
    <submittedName>
        <fullName evidence="2">SDR family NAD(P)-dependent oxidoreductase</fullName>
    </submittedName>
</protein>
<dbReference type="EMBL" id="JACJVO010000012">
    <property type="protein sequence ID" value="MBB6731490.1"/>
    <property type="molecule type" value="Genomic_DNA"/>
</dbReference>
<evidence type="ECO:0000313" key="3">
    <source>
        <dbReference type="Proteomes" id="UP000564644"/>
    </source>
</evidence>
<dbReference type="PRINTS" id="PR00081">
    <property type="entry name" value="GDHRDH"/>
</dbReference>
<proteinExistence type="predicted"/>
<sequence>MNGANREIRNKVILITGGTSGVGKAIASGLAKLGARIVILSRNRERGEEALRDIAEATGNDTGEYLAADLSLQSSIRQAGEAFKRKYDRLDALVNAGGAVYFEKELTPEGIERTFAVNYLSHFTLTNELLDLLKESRPSRVITVAGAPRFLKNASFDFEDVQQVNRFSGLRATAQALFARVIFTSELARRLEGTGVAALAFHPGLIQSNLIRTAPWYMKAYGKLSNRSAKKDCGIGVYLAAAKEVESVTGAFFDDKKQMIPIPQLQNEDVGKRLWRVSEELTGISKV</sequence>
<dbReference type="AlphaFoldDB" id="A0A7X0SMK9"/>
<accession>A0A7X0SMK9</accession>
<dbReference type="Gene3D" id="3.40.50.720">
    <property type="entry name" value="NAD(P)-binding Rossmann-like Domain"/>
    <property type="match status" value="1"/>
</dbReference>
<dbReference type="InterPro" id="IPR002347">
    <property type="entry name" value="SDR_fam"/>
</dbReference>
<dbReference type="InterPro" id="IPR036291">
    <property type="entry name" value="NAD(P)-bd_dom_sf"/>
</dbReference>
<keyword evidence="3" id="KW-1185">Reference proteome</keyword>
<dbReference type="SUPFAM" id="SSF51735">
    <property type="entry name" value="NAD(P)-binding Rossmann-fold domains"/>
    <property type="match status" value="1"/>
</dbReference>
<evidence type="ECO:0000256" key="1">
    <source>
        <dbReference type="ARBA" id="ARBA00023002"/>
    </source>
</evidence>
<dbReference type="GO" id="GO:0016491">
    <property type="term" value="F:oxidoreductase activity"/>
    <property type="evidence" value="ECO:0007669"/>
    <property type="project" value="UniProtKB-KW"/>
</dbReference>
<gene>
    <name evidence="2" type="ORF">H7C18_11280</name>
</gene>
<organism evidence="2 3">
    <name type="scientific">Cohnella zeiphila</name>
    <dbReference type="NCBI Taxonomy" id="2761120"/>
    <lineage>
        <taxon>Bacteria</taxon>
        <taxon>Bacillati</taxon>
        <taxon>Bacillota</taxon>
        <taxon>Bacilli</taxon>
        <taxon>Bacillales</taxon>
        <taxon>Paenibacillaceae</taxon>
        <taxon>Cohnella</taxon>
    </lineage>
</organism>
<dbReference type="Proteomes" id="UP000564644">
    <property type="component" value="Unassembled WGS sequence"/>
</dbReference>
<dbReference type="PANTHER" id="PTHR43157">
    <property type="entry name" value="PHOSPHATIDYLINOSITOL-GLYCAN BIOSYNTHESIS CLASS F PROTEIN-RELATED"/>
    <property type="match status" value="1"/>
</dbReference>
<reference evidence="2 3" key="1">
    <citation type="submission" date="2020-08" db="EMBL/GenBank/DDBJ databases">
        <title>Cohnella phylogeny.</title>
        <authorList>
            <person name="Dunlap C."/>
        </authorList>
    </citation>
    <scope>NUCLEOTIDE SEQUENCE [LARGE SCALE GENOMIC DNA]</scope>
    <source>
        <strain evidence="2 3">CBP 2801</strain>
    </source>
</reference>
<dbReference type="Pfam" id="PF00106">
    <property type="entry name" value="adh_short"/>
    <property type="match status" value="1"/>
</dbReference>
<comment type="caution">
    <text evidence="2">The sequence shown here is derived from an EMBL/GenBank/DDBJ whole genome shotgun (WGS) entry which is preliminary data.</text>
</comment>
<dbReference type="PANTHER" id="PTHR43157:SF31">
    <property type="entry name" value="PHOSPHATIDYLINOSITOL-GLYCAN BIOSYNTHESIS CLASS F PROTEIN"/>
    <property type="match status" value="1"/>
</dbReference>